<organism evidence="2 3">
    <name type="scientific">Rhizobium lusitanum</name>
    <dbReference type="NCBI Taxonomy" id="293958"/>
    <lineage>
        <taxon>Bacteria</taxon>
        <taxon>Pseudomonadati</taxon>
        <taxon>Pseudomonadota</taxon>
        <taxon>Alphaproteobacteria</taxon>
        <taxon>Hyphomicrobiales</taxon>
        <taxon>Rhizobiaceae</taxon>
        <taxon>Rhizobium/Agrobacterium group</taxon>
        <taxon>Rhizobium</taxon>
    </lineage>
</organism>
<evidence type="ECO:0000256" key="1">
    <source>
        <dbReference type="SAM" id="MobiDB-lite"/>
    </source>
</evidence>
<name>A0A1C3WTW6_9HYPH</name>
<dbReference type="AlphaFoldDB" id="A0A1C3WTW6"/>
<dbReference type="Proteomes" id="UP000199205">
    <property type="component" value="Unassembled WGS sequence"/>
</dbReference>
<accession>A0A1C3WTW6</accession>
<dbReference type="EMBL" id="FMAF01000017">
    <property type="protein sequence ID" value="SCB43482.1"/>
    <property type="molecule type" value="Genomic_DNA"/>
</dbReference>
<reference evidence="2 3" key="1">
    <citation type="submission" date="2016-08" db="EMBL/GenBank/DDBJ databases">
        <authorList>
            <person name="Seilhamer J.J."/>
        </authorList>
    </citation>
    <scope>NUCLEOTIDE SEQUENCE [LARGE SCALE GENOMIC DNA]</scope>
    <source>
        <strain evidence="2 3">P1-7</strain>
    </source>
</reference>
<sequence length="234" mass="26337">MRGAAVRFRSRSASFEQAIILKSSVKIPNLHLQHIDRKGGNENIPWLDRRRSIPRIRTSRRSVGELVAPARRQFELPSRSAKADRSPERSNSCWAMRCTTSPSRWMRPLVAIMLDPSTTRRRRAQLRPDDDVCRTGLVLDRQEHHAFCRSWHLTDPNEAPGHQPPAIAGRHGFTAGDEASSGEILAQESDRVFAQGQASMAVYTAGESRGLMRRLQQATSRNSTQPLRLLSLPS</sequence>
<gene>
    <name evidence="2" type="ORF">GA0061101_11769</name>
</gene>
<evidence type="ECO:0000313" key="3">
    <source>
        <dbReference type="Proteomes" id="UP000199205"/>
    </source>
</evidence>
<evidence type="ECO:0000313" key="2">
    <source>
        <dbReference type="EMBL" id="SCB43482.1"/>
    </source>
</evidence>
<feature type="region of interest" description="Disordered" evidence="1">
    <location>
        <begin position="155"/>
        <end position="179"/>
    </location>
</feature>
<protein>
    <submittedName>
        <fullName evidence="2">Uncharacterized protein</fullName>
    </submittedName>
</protein>
<proteinExistence type="predicted"/>